<evidence type="ECO:0000256" key="4">
    <source>
        <dbReference type="ARBA" id="ARBA00022692"/>
    </source>
</evidence>
<dbReference type="CDD" id="cd17321">
    <property type="entry name" value="MFS_MMR_MDR_like"/>
    <property type="match status" value="1"/>
</dbReference>
<name>A0ABP6LZ46_9MICC</name>
<dbReference type="EMBL" id="BAAAVT010000009">
    <property type="protein sequence ID" value="GAA3064125.1"/>
    <property type="molecule type" value="Genomic_DNA"/>
</dbReference>
<dbReference type="PROSITE" id="PS50850">
    <property type="entry name" value="MFS"/>
    <property type="match status" value="1"/>
</dbReference>
<dbReference type="PROSITE" id="PS00216">
    <property type="entry name" value="SUGAR_TRANSPORT_1"/>
    <property type="match status" value="1"/>
</dbReference>
<feature type="transmembrane region" description="Helical" evidence="8">
    <location>
        <begin position="90"/>
        <end position="112"/>
    </location>
</feature>
<dbReference type="Proteomes" id="UP001500236">
    <property type="component" value="Unassembled WGS sequence"/>
</dbReference>
<dbReference type="SUPFAM" id="SSF103473">
    <property type="entry name" value="MFS general substrate transporter"/>
    <property type="match status" value="1"/>
</dbReference>
<evidence type="ECO:0000256" key="8">
    <source>
        <dbReference type="SAM" id="Phobius"/>
    </source>
</evidence>
<evidence type="ECO:0000256" key="6">
    <source>
        <dbReference type="ARBA" id="ARBA00023136"/>
    </source>
</evidence>
<feature type="transmembrane region" description="Helical" evidence="8">
    <location>
        <begin position="340"/>
        <end position="358"/>
    </location>
</feature>
<dbReference type="Gene3D" id="1.20.1250.20">
    <property type="entry name" value="MFS general substrate transporter like domains"/>
    <property type="match status" value="1"/>
</dbReference>
<comment type="caution">
    <text evidence="10">The sequence shown here is derived from an EMBL/GenBank/DDBJ whole genome shotgun (WGS) entry which is preliminary data.</text>
</comment>
<evidence type="ECO:0000256" key="5">
    <source>
        <dbReference type="ARBA" id="ARBA00022989"/>
    </source>
</evidence>
<feature type="compositionally biased region" description="Basic and acidic residues" evidence="7">
    <location>
        <begin position="480"/>
        <end position="514"/>
    </location>
</feature>
<dbReference type="Pfam" id="PF07690">
    <property type="entry name" value="MFS_1"/>
    <property type="match status" value="1"/>
</dbReference>
<keyword evidence="4 8" id="KW-0812">Transmembrane</keyword>
<protein>
    <recommendedName>
        <fullName evidence="9">Major facilitator superfamily (MFS) profile domain-containing protein</fullName>
    </recommendedName>
</protein>
<feature type="transmembrane region" description="Helical" evidence="8">
    <location>
        <begin position="235"/>
        <end position="253"/>
    </location>
</feature>
<reference evidence="11" key="1">
    <citation type="journal article" date="2019" name="Int. J. Syst. Evol. Microbiol.">
        <title>The Global Catalogue of Microorganisms (GCM) 10K type strain sequencing project: providing services to taxonomists for standard genome sequencing and annotation.</title>
        <authorList>
            <consortium name="The Broad Institute Genomics Platform"/>
            <consortium name="The Broad Institute Genome Sequencing Center for Infectious Disease"/>
            <person name="Wu L."/>
            <person name="Ma J."/>
        </authorList>
    </citation>
    <scope>NUCLEOTIDE SEQUENCE [LARGE SCALE GENOMIC DNA]</scope>
    <source>
        <strain evidence="11">JCM 14309</strain>
    </source>
</reference>
<feature type="transmembrane region" description="Helical" evidence="8">
    <location>
        <begin position="405"/>
        <end position="422"/>
    </location>
</feature>
<keyword evidence="6 8" id="KW-0472">Membrane</keyword>
<feature type="transmembrane region" description="Helical" evidence="8">
    <location>
        <begin position="364"/>
        <end position="385"/>
    </location>
</feature>
<organism evidence="10 11">
    <name type="scientific">Nesterenkonia aethiopica</name>
    <dbReference type="NCBI Taxonomy" id="269144"/>
    <lineage>
        <taxon>Bacteria</taxon>
        <taxon>Bacillati</taxon>
        <taxon>Actinomycetota</taxon>
        <taxon>Actinomycetes</taxon>
        <taxon>Micrococcales</taxon>
        <taxon>Micrococcaceae</taxon>
        <taxon>Nesterenkonia</taxon>
    </lineage>
</organism>
<gene>
    <name evidence="10" type="ORF">GCM10010529_16510</name>
</gene>
<feature type="compositionally biased region" description="Low complexity" evidence="7">
    <location>
        <begin position="522"/>
        <end position="531"/>
    </location>
</feature>
<keyword evidence="3" id="KW-1003">Cell membrane</keyword>
<evidence type="ECO:0000256" key="1">
    <source>
        <dbReference type="ARBA" id="ARBA00004651"/>
    </source>
</evidence>
<dbReference type="RefSeq" id="WP_344685865.1">
    <property type="nucleotide sequence ID" value="NZ_BAAAVT010000009.1"/>
</dbReference>
<feature type="transmembrane region" description="Helical" evidence="8">
    <location>
        <begin position="442"/>
        <end position="463"/>
    </location>
</feature>
<evidence type="ECO:0000256" key="7">
    <source>
        <dbReference type="SAM" id="MobiDB-lite"/>
    </source>
</evidence>
<accession>A0ABP6LZ46</accession>
<feature type="transmembrane region" description="Helical" evidence="8">
    <location>
        <begin position="143"/>
        <end position="163"/>
    </location>
</feature>
<dbReference type="Gene3D" id="1.20.1720.10">
    <property type="entry name" value="Multidrug resistance protein D"/>
    <property type="match status" value="1"/>
</dbReference>
<dbReference type="PANTHER" id="PTHR42718">
    <property type="entry name" value="MAJOR FACILITATOR SUPERFAMILY MULTIDRUG TRANSPORTER MFSC"/>
    <property type="match status" value="1"/>
</dbReference>
<dbReference type="InterPro" id="IPR005829">
    <property type="entry name" value="Sugar_transporter_CS"/>
</dbReference>
<evidence type="ECO:0000313" key="11">
    <source>
        <dbReference type="Proteomes" id="UP001500236"/>
    </source>
</evidence>
<keyword evidence="5 8" id="KW-1133">Transmembrane helix</keyword>
<feature type="transmembrane region" description="Helical" evidence="8">
    <location>
        <begin position="57"/>
        <end position="78"/>
    </location>
</feature>
<feature type="transmembrane region" description="Helical" evidence="8">
    <location>
        <begin position="118"/>
        <end position="136"/>
    </location>
</feature>
<evidence type="ECO:0000259" key="9">
    <source>
        <dbReference type="PROSITE" id="PS50850"/>
    </source>
</evidence>
<sequence length="531" mass="53588">MTPHAPAETTLESPRRLAAILLLFAAVMLVGGTDMTKVVVALPELTADVSLDPAGSVWVADIYPLAAGAVLMTSAVLADRLGRRRLYLSGLVVAVLSAALVGFSSTGAAVIAGRIGQGVGAALLIAGTVAIIRVTFPGGRLRALAYGVWVVGFSAGSALGPLVGGVLVDLAGWRWVFWVNVPVLGLCLVAAVVVLRESRNSDPPRLDGLSIVSSMAAVGLLVVGMKTLARPESPAWASVAALLGGVLLAVVFVGRQLRMPRPFLDVRLLADPLLGTSAVIILGTLGVFNGALYLLTQQHQLVDGLSAVRTGIALLPLVAASAAGGLLGPLLHRWISQRPLIVVGLGLVAGGLLTVAALDGVGRSAGMVLLGVGAGIIMSIGANALMSAAPETRTADAGAIQETAFALGAGAGIAALGTLAIHHGADVGGGASAAVHGPGAEAALGLGAVLYALFALGAGLIILSAADGDPERIAEQEPVRKAVGEAQHHQGARRERADRRPRNAEGADVRREPVKVGGRRGSGVTSRASSR</sequence>
<dbReference type="InterPro" id="IPR011701">
    <property type="entry name" value="MFS"/>
</dbReference>
<feature type="transmembrane region" description="Helical" evidence="8">
    <location>
        <begin position="273"/>
        <end position="295"/>
    </location>
</feature>
<feature type="transmembrane region" description="Helical" evidence="8">
    <location>
        <begin position="208"/>
        <end position="229"/>
    </location>
</feature>
<feature type="transmembrane region" description="Helical" evidence="8">
    <location>
        <begin position="175"/>
        <end position="196"/>
    </location>
</feature>
<evidence type="ECO:0000256" key="3">
    <source>
        <dbReference type="ARBA" id="ARBA00022475"/>
    </source>
</evidence>
<feature type="domain" description="Major facilitator superfamily (MFS) profile" evidence="9">
    <location>
        <begin position="20"/>
        <end position="469"/>
    </location>
</feature>
<dbReference type="InterPro" id="IPR036259">
    <property type="entry name" value="MFS_trans_sf"/>
</dbReference>
<feature type="transmembrane region" description="Helical" evidence="8">
    <location>
        <begin position="307"/>
        <end position="328"/>
    </location>
</feature>
<dbReference type="InterPro" id="IPR020846">
    <property type="entry name" value="MFS_dom"/>
</dbReference>
<feature type="region of interest" description="Disordered" evidence="7">
    <location>
        <begin position="480"/>
        <end position="531"/>
    </location>
</feature>
<proteinExistence type="predicted"/>
<keyword evidence="2" id="KW-0813">Transport</keyword>
<comment type="subcellular location">
    <subcellularLocation>
        <location evidence="1">Cell membrane</location>
        <topology evidence="1">Multi-pass membrane protein</topology>
    </subcellularLocation>
</comment>
<keyword evidence="11" id="KW-1185">Reference proteome</keyword>
<evidence type="ECO:0000313" key="10">
    <source>
        <dbReference type="EMBL" id="GAA3064125.1"/>
    </source>
</evidence>
<evidence type="ECO:0000256" key="2">
    <source>
        <dbReference type="ARBA" id="ARBA00022448"/>
    </source>
</evidence>
<dbReference type="PANTHER" id="PTHR42718:SF47">
    <property type="entry name" value="METHYL VIOLOGEN RESISTANCE PROTEIN SMVA"/>
    <property type="match status" value="1"/>
</dbReference>